<name>A0A1P9WZK0_9BACT</name>
<feature type="domain" description="Response regulatory" evidence="3">
    <location>
        <begin position="7"/>
        <end position="123"/>
    </location>
</feature>
<dbReference type="GO" id="GO:0000160">
    <property type="term" value="P:phosphorelay signal transduction system"/>
    <property type="evidence" value="ECO:0007669"/>
    <property type="project" value="InterPro"/>
</dbReference>
<evidence type="ECO:0000256" key="1">
    <source>
        <dbReference type="ARBA" id="ARBA00022553"/>
    </source>
</evidence>
<comment type="caution">
    <text evidence="2">Lacks conserved residue(s) required for the propagation of feature annotation.</text>
</comment>
<dbReference type="PANTHER" id="PTHR44591">
    <property type="entry name" value="STRESS RESPONSE REGULATOR PROTEIN 1"/>
    <property type="match status" value="1"/>
</dbReference>
<dbReference type="AlphaFoldDB" id="A0A1P9WZK0"/>
<dbReference type="PROSITE" id="PS50110">
    <property type="entry name" value="RESPONSE_REGULATORY"/>
    <property type="match status" value="1"/>
</dbReference>
<dbReference type="RefSeq" id="WP_077132219.1">
    <property type="nucleotide sequence ID" value="NZ_CP014263.1"/>
</dbReference>
<dbReference type="InterPro" id="IPR050595">
    <property type="entry name" value="Bact_response_regulator"/>
</dbReference>
<keyword evidence="5" id="KW-1185">Reference proteome</keyword>
<dbReference type="InterPro" id="IPR001789">
    <property type="entry name" value="Sig_transdc_resp-reg_receiver"/>
</dbReference>
<dbReference type="InterPro" id="IPR011006">
    <property type="entry name" value="CheY-like_superfamily"/>
</dbReference>
<gene>
    <name evidence="4" type="ORF">AWR27_16545</name>
</gene>
<evidence type="ECO:0000259" key="3">
    <source>
        <dbReference type="PROSITE" id="PS50110"/>
    </source>
</evidence>
<dbReference type="Gene3D" id="3.40.50.2300">
    <property type="match status" value="1"/>
</dbReference>
<organism evidence="4 5">
    <name type="scientific">Spirosoma montaniterrae</name>
    <dbReference type="NCBI Taxonomy" id="1178516"/>
    <lineage>
        <taxon>Bacteria</taxon>
        <taxon>Pseudomonadati</taxon>
        <taxon>Bacteroidota</taxon>
        <taxon>Cytophagia</taxon>
        <taxon>Cytophagales</taxon>
        <taxon>Cytophagaceae</taxon>
        <taxon>Spirosoma</taxon>
    </lineage>
</organism>
<evidence type="ECO:0000313" key="5">
    <source>
        <dbReference type="Proteomes" id="UP000187941"/>
    </source>
</evidence>
<keyword evidence="1" id="KW-0597">Phosphoprotein</keyword>
<dbReference type="SMART" id="SM00448">
    <property type="entry name" value="REC"/>
    <property type="match status" value="1"/>
</dbReference>
<dbReference type="OrthoDB" id="9789181at2"/>
<dbReference type="STRING" id="1178516.AWR27_16545"/>
<dbReference type="PANTHER" id="PTHR44591:SF3">
    <property type="entry name" value="RESPONSE REGULATORY DOMAIN-CONTAINING PROTEIN"/>
    <property type="match status" value="1"/>
</dbReference>
<dbReference type="CDD" id="cd17546">
    <property type="entry name" value="REC_hyHK_CKI1_RcsC-like"/>
    <property type="match status" value="1"/>
</dbReference>
<dbReference type="Proteomes" id="UP000187941">
    <property type="component" value="Chromosome"/>
</dbReference>
<dbReference type="Pfam" id="PF00072">
    <property type="entry name" value="Response_reg"/>
    <property type="match status" value="1"/>
</dbReference>
<reference evidence="4 5" key="1">
    <citation type="submission" date="2016-01" db="EMBL/GenBank/DDBJ databases">
        <authorList>
            <person name="Oliw E.H."/>
        </authorList>
    </citation>
    <scope>NUCLEOTIDE SEQUENCE [LARGE SCALE GENOMIC DNA]</scope>
    <source>
        <strain evidence="4 5">DY10</strain>
    </source>
</reference>
<dbReference type="EMBL" id="CP014263">
    <property type="protein sequence ID" value="AQG80784.1"/>
    <property type="molecule type" value="Genomic_DNA"/>
</dbReference>
<protein>
    <submittedName>
        <fullName evidence="4">Response regulator receiver protein</fullName>
    </submittedName>
</protein>
<sequence>MNYDRYNLLVVDNNPYVAGILAKTLESDFNITVVDNGQDAARLLVRGDRFDCILTELELPQFNGLDITKLVRTNRLLRHTPIVVLSSATDSNTRIDCLEQGVDHFISKPFNPLEVKARLRAVLRRAAIPINDDRERFASSTKRSALHPLQQLKSRILSILL</sequence>
<evidence type="ECO:0000313" key="4">
    <source>
        <dbReference type="EMBL" id="AQG80784.1"/>
    </source>
</evidence>
<dbReference type="KEGG" id="smon:AWR27_16545"/>
<evidence type="ECO:0000256" key="2">
    <source>
        <dbReference type="PROSITE-ProRule" id="PRU00169"/>
    </source>
</evidence>
<dbReference type="SUPFAM" id="SSF52172">
    <property type="entry name" value="CheY-like"/>
    <property type="match status" value="1"/>
</dbReference>
<proteinExistence type="predicted"/>
<accession>A0A1P9WZK0</accession>